<dbReference type="NCBIfam" id="TIGR03570">
    <property type="entry name" value="NeuD_NnaD"/>
    <property type="match status" value="1"/>
</dbReference>
<reference evidence="5 6" key="1">
    <citation type="submission" date="2021-12" db="EMBL/GenBank/DDBJ databases">
        <title>Discovery of the Pendulisporaceae a myxobacterial family with distinct sporulation behavior and unique specialized metabolism.</title>
        <authorList>
            <person name="Garcia R."/>
            <person name="Popoff A."/>
            <person name="Bader C.D."/>
            <person name="Loehr J."/>
            <person name="Walesch S."/>
            <person name="Walt C."/>
            <person name="Boldt J."/>
            <person name="Bunk B."/>
            <person name="Haeckl F.J.F.P.J."/>
            <person name="Gunesch A.P."/>
            <person name="Birkelbach J."/>
            <person name="Nuebel U."/>
            <person name="Pietschmann T."/>
            <person name="Bach T."/>
            <person name="Mueller R."/>
        </authorList>
    </citation>
    <scope>NUCLEOTIDE SEQUENCE [LARGE SCALE GENOMIC DNA]</scope>
    <source>
        <strain evidence="5 6">MSr12523</strain>
    </source>
</reference>
<evidence type="ECO:0000256" key="1">
    <source>
        <dbReference type="ARBA" id="ARBA00007274"/>
    </source>
</evidence>
<keyword evidence="6" id="KW-1185">Reference proteome</keyword>
<dbReference type="PANTHER" id="PTHR43300">
    <property type="entry name" value="ACETYLTRANSFERASE"/>
    <property type="match status" value="1"/>
</dbReference>
<accession>A0ABZ2KH03</accession>
<gene>
    <name evidence="5" type="ORF">LZC95_14050</name>
</gene>
<organism evidence="5 6">
    <name type="scientific">Pendulispora brunnea</name>
    <dbReference type="NCBI Taxonomy" id="2905690"/>
    <lineage>
        <taxon>Bacteria</taxon>
        <taxon>Pseudomonadati</taxon>
        <taxon>Myxococcota</taxon>
        <taxon>Myxococcia</taxon>
        <taxon>Myxococcales</taxon>
        <taxon>Sorangiineae</taxon>
        <taxon>Pendulisporaceae</taxon>
        <taxon>Pendulispora</taxon>
    </lineage>
</organism>
<evidence type="ECO:0000259" key="4">
    <source>
        <dbReference type="Pfam" id="PF17836"/>
    </source>
</evidence>
<sequence>MPRDLIVLGGGEHARVVIDAARSRTGEWTEVGYSDRQPVPATEERLGLRWLGQDDEVLTKYAEQALFVLGVGDPRRRRLIAERHPGVRWANVVHLNARVSPSVQVGHGIVVMAGAVINTGASIGDHAIVNSGAIVEHDVKVGTLVHVGPAVAIGGGALIGDRATLGLGARIRDHVTVGSDAVVGMGAVVVGNVETGDTVVGVPARPWRK</sequence>
<dbReference type="Proteomes" id="UP001379533">
    <property type="component" value="Chromosome"/>
</dbReference>
<dbReference type="InterPro" id="IPR020019">
    <property type="entry name" value="AcTrfase_PglD-like"/>
</dbReference>
<evidence type="ECO:0000256" key="3">
    <source>
        <dbReference type="ARBA" id="ARBA00022737"/>
    </source>
</evidence>
<feature type="domain" description="PglD N-terminal" evidence="4">
    <location>
        <begin position="4"/>
        <end position="83"/>
    </location>
</feature>
<dbReference type="InterPro" id="IPR018357">
    <property type="entry name" value="Hexapep_transf_CS"/>
</dbReference>
<dbReference type="SUPFAM" id="SSF51161">
    <property type="entry name" value="Trimeric LpxA-like enzymes"/>
    <property type="match status" value="1"/>
</dbReference>
<keyword evidence="3" id="KW-0677">Repeat</keyword>
<evidence type="ECO:0000313" key="6">
    <source>
        <dbReference type="Proteomes" id="UP001379533"/>
    </source>
</evidence>
<dbReference type="InterPro" id="IPR050179">
    <property type="entry name" value="Trans_hexapeptide_repeat"/>
</dbReference>
<dbReference type="CDD" id="cd03360">
    <property type="entry name" value="LbH_AT_putative"/>
    <property type="match status" value="1"/>
</dbReference>
<dbReference type="PANTHER" id="PTHR43300:SF7">
    <property type="entry name" value="UDP-N-ACETYLBACILLOSAMINE N-ACETYLTRANSFERASE"/>
    <property type="match status" value="1"/>
</dbReference>
<dbReference type="InterPro" id="IPR041561">
    <property type="entry name" value="PglD_N"/>
</dbReference>
<dbReference type="PROSITE" id="PS00101">
    <property type="entry name" value="HEXAPEP_TRANSFERASES"/>
    <property type="match status" value="1"/>
</dbReference>
<dbReference type="Gene3D" id="3.40.50.20">
    <property type="match status" value="1"/>
</dbReference>
<dbReference type="Pfam" id="PF17836">
    <property type="entry name" value="PglD_N"/>
    <property type="match status" value="1"/>
</dbReference>
<protein>
    <submittedName>
        <fullName evidence="5">NeuD/PglB/VioB family sugar acetyltransferase</fullName>
    </submittedName>
</protein>
<comment type="similarity">
    <text evidence="1">Belongs to the transferase hexapeptide repeat family.</text>
</comment>
<dbReference type="EMBL" id="CP089982">
    <property type="protein sequence ID" value="WXA97951.1"/>
    <property type="molecule type" value="Genomic_DNA"/>
</dbReference>
<proteinExistence type="inferred from homology"/>
<dbReference type="InterPro" id="IPR011004">
    <property type="entry name" value="Trimer_LpxA-like_sf"/>
</dbReference>
<keyword evidence="2" id="KW-0808">Transferase</keyword>
<dbReference type="Gene3D" id="2.160.10.10">
    <property type="entry name" value="Hexapeptide repeat proteins"/>
    <property type="match status" value="1"/>
</dbReference>
<dbReference type="RefSeq" id="WP_394848568.1">
    <property type="nucleotide sequence ID" value="NZ_CP089982.1"/>
</dbReference>
<evidence type="ECO:0000256" key="2">
    <source>
        <dbReference type="ARBA" id="ARBA00022679"/>
    </source>
</evidence>
<name>A0ABZ2KH03_9BACT</name>
<evidence type="ECO:0000313" key="5">
    <source>
        <dbReference type="EMBL" id="WXA97951.1"/>
    </source>
</evidence>